<feature type="region of interest" description="Disordered" evidence="5">
    <location>
        <begin position="374"/>
        <end position="414"/>
    </location>
</feature>
<sequence>MELLKFKLTLVDFKMNLFSNILPNSGSYFCLCSVSIEFTAILTLLFVSLRMLVGMAGRRWVAFHKIPKPKSRFYPQLKFDNLLVSFEAKPGYDILVADFIIPRNIRPQTKIMIFVWEVISSYTFDVKKALNFSSFMRNIFLPHKPASCQDIGPQFPTDITELLKYGTNLIQAFGFFGGHYIIAVSLMSTIPSSEILCSRIMYHQLLRQFRQVFNLYSIFHRKNLWKKSFRLLIYAEIIEGPSKISLNCPISFRRIKTPVKGHLCKHHQCFDYENYMAMNAKRPCWRCPHCNQPVSCVDIRIDQHMGKVLAETGEDATHVILDSNGSWKVVEYRDTAEKLDSGMEADETFDSFGCEASRASTGLSAVVDLTMEAEDSQGAPGTSPRQIEPSDNLPYQDRDGGQCVPEDGKPFQDASRGVSFISSAQSRSCTLEAIRASQGQSGMIWRAEMASLSSAPRQFMDSFQFLQTHAYCDSQHPRYTMNPATLNVGGLPAQNPVNSRSLPSQQRGEGSLGTHLQAGGQTTQQPYHNLWLQQAMNQGQASLLFLVSPQRQFISRRRKALSTHPKNAVIFVRRRPRQLRGNWRGECESLGEVTPEGLGRSGGAGEATAEQSWRPTGRMRGSLTGSEYSSALSHYTVRPSR</sequence>
<keyword evidence="2 4" id="KW-0863">Zinc-finger</keyword>
<dbReference type="GO" id="GO:0000785">
    <property type="term" value="C:chromatin"/>
    <property type="evidence" value="ECO:0007669"/>
    <property type="project" value="TreeGrafter"/>
</dbReference>
<dbReference type="GO" id="GO:0061665">
    <property type="term" value="F:SUMO ligase activity"/>
    <property type="evidence" value="ECO:0007669"/>
    <property type="project" value="TreeGrafter"/>
</dbReference>
<dbReference type="EMBL" id="CACRZD030000009">
    <property type="protein sequence ID" value="CAA6665953.1"/>
    <property type="molecule type" value="Genomic_DNA"/>
</dbReference>
<dbReference type="AlphaFoldDB" id="A0A7I8J946"/>
<dbReference type="GO" id="GO:0016925">
    <property type="term" value="P:protein sumoylation"/>
    <property type="evidence" value="ECO:0007669"/>
    <property type="project" value="UniProtKB-ARBA"/>
</dbReference>
<dbReference type="Gene3D" id="3.30.40.10">
    <property type="entry name" value="Zinc/RING finger domain, C3HC4 (zinc finger)"/>
    <property type="match status" value="1"/>
</dbReference>
<dbReference type="CDD" id="cd16650">
    <property type="entry name" value="SP-RING_PIAS-like"/>
    <property type="match status" value="1"/>
</dbReference>
<keyword evidence="6" id="KW-1133">Transmembrane helix</keyword>
<keyword evidence="6" id="KW-0472">Membrane</keyword>
<dbReference type="Proteomes" id="UP001189122">
    <property type="component" value="Unassembled WGS sequence"/>
</dbReference>
<feature type="domain" description="SP-RING-type" evidence="7">
    <location>
        <begin position="233"/>
        <end position="314"/>
    </location>
</feature>
<organism evidence="8">
    <name type="scientific">Spirodela intermedia</name>
    <name type="common">Intermediate duckweed</name>
    <dbReference type="NCBI Taxonomy" id="51605"/>
    <lineage>
        <taxon>Eukaryota</taxon>
        <taxon>Viridiplantae</taxon>
        <taxon>Streptophyta</taxon>
        <taxon>Embryophyta</taxon>
        <taxon>Tracheophyta</taxon>
        <taxon>Spermatophyta</taxon>
        <taxon>Magnoliopsida</taxon>
        <taxon>Liliopsida</taxon>
        <taxon>Araceae</taxon>
        <taxon>Lemnoideae</taxon>
        <taxon>Spirodela</taxon>
    </lineage>
</organism>
<proteinExistence type="predicted"/>
<keyword evidence="1" id="KW-0479">Metal-binding</keyword>
<feature type="compositionally biased region" description="Basic and acidic residues" evidence="5">
    <location>
        <begin position="396"/>
        <end position="410"/>
    </location>
</feature>
<evidence type="ECO:0000256" key="5">
    <source>
        <dbReference type="SAM" id="MobiDB-lite"/>
    </source>
</evidence>
<dbReference type="PANTHER" id="PTHR10782:SF4">
    <property type="entry name" value="TONALLI, ISOFORM E"/>
    <property type="match status" value="1"/>
</dbReference>
<evidence type="ECO:0000256" key="4">
    <source>
        <dbReference type="PROSITE-ProRule" id="PRU00452"/>
    </source>
</evidence>
<dbReference type="InterPro" id="IPR004181">
    <property type="entry name" value="Znf_MIZ"/>
</dbReference>
<evidence type="ECO:0000256" key="6">
    <source>
        <dbReference type="SAM" id="Phobius"/>
    </source>
</evidence>
<dbReference type="PROSITE" id="PS51044">
    <property type="entry name" value="ZF_SP_RING"/>
    <property type="match status" value="1"/>
</dbReference>
<name>A0A7I8J946_SPIIN</name>
<evidence type="ECO:0000256" key="1">
    <source>
        <dbReference type="ARBA" id="ARBA00022723"/>
    </source>
</evidence>
<evidence type="ECO:0000313" key="8">
    <source>
        <dbReference type="EMBL" id="CAA2626649.1"/>
    </source>
</evidence>
<evidence type="ECO:0000313" key="9">
    <source>
        <dbReference type="Proteomes" id="UP001189122"/>
    </source>
</evidence>
<accession>A0A7I8J946</accession>
<evidence type="ECO:0000256" key="3">
    <source>
        <dbReference type="ARBA" id="ARBA00022833"/>
    </source>
</evidence>
<keyword evidence="6" id="KW-0812">Transmembrane</keyword>
<feature type="region of interest" description="Disordered" evidence="5">
    <location>
        <begin position="590"/>
        <end position="641"/>
    </location>
</feature>
<protein>
    <recommendedName>
        <fullName evidence="7">SP-RING-type domain-containing protein</fullName>
    </recommendedName>
</protein>
<dbReference type="Pfam" id="PF02891">
    <property type="entry name" value="zf-MIZ"/>
    <property type="match status" value="1"/>
</dbReference>
<keyword evidence="9" id="KW-1185">Reference proteome</keyword>
<reference evidence="8 9" key="1">
    <citation type="submission" date="2019-12" db="EMBL/GenBank/DDBJ databases">
        <authorList>
            <person name="Scholz U."/>
            <person name="Mascher M."/>
            <person name="Fiebig A."/>
        </authorList>
    </citation>
    <scope>NUCLEOTIDE SEQUENCE</scope>
</reference>
<dbReference type="PANTHER" id="PTHR10782">
    <property type="entry name" value="ZINC FINGER MIZ DOMAIN-CONTAINING PROTEIN"/>
    <property type="match status" value="1"/>
</dbReference>
<dbReference type="GO" id="GO:0008270">
    <property type="term" value="F:zinc ion binding"/>
    <property type="evidence" value="ECO:0007669"/>
    <property type="project" value="UniProtKB-KW"/>
</dbReference>
<dbReference type="EMBL" id="LR743596">
    <property type="protein sequence ID" value="CAA2626649.1"/>
    <property type="molecule type" value="Genomic_DNA"/>
</dbReference>
<feature type="transmembrane region" description="Helical" evidence="6">
    <location>
        <begin position="26"/>
        <end position="49"/>
    </location>
</feature>
<feature type="compositionally biased region" description="Polar residues" evidence="5">
    <location>
        <begin position="623"/>
        <end position="633"/>
    </location>
</feature>
<feature type="transmembrane region" description="Helical" evidence="6">
    <location>
        <begin position="169"/>
        <end position="190"/>
    </location>
</feature>
<keyword evidence="3" id="KW-0862">Zinc</keyword>
<evidence type="ECO:0000256" key="2">
    <source>
        <dbReference type="ARBA" id="ARBA00022771"/>
    </source>
</evidence>
<evidence type="ECO:0000259" key="7">
    <source>
        <dbReference type="PROSITE" id="PS51044"/>
    </source>
</evidence>
<dbReference type="InterPro" id="IPR013083">
    <property type="entry name" value="Znf_RING/FYVE/PHD"/>
</dbReference>
<gene>
    <name evidence="8" type="ORF">SI7747_09012342</name>
</gene>